<dbReference type="GO" id="GO:0005634">
    <property type="term" value="C:nucleus"/>
    <property type="evidence" value="ECO:0007669"/>
    <property type="project" value="UniProtKB-SubCell"/>
</dbReference>
<evidence type="ECO:0000256" key="1">
    <source>
        <dbReference type="ARBA" id="ARBA00004123"/>
    </source>
</evidence>
<reference evidence="4" key="1">
    <citation type="submission" date="2021-01" db="EMBL/GenBank/DDBJ databases">
        <authorList>
            <consortium name="Genoscope - CEA"/>
            <person name="William W."/>
        </authorList>
    </citation>
    <scope>NUCLEOTIDE SEQUENCE</scope>
</reference>
<name>A0A8S1JYH1_9CILI</name>
<dbReference type="OrthoDB" id="303224at2759"/>
<protein>
    <recommendedName>
        <fullName evidence="3">CCT domain-containing protein</fullName>
    </recommendedName>
</protein>
<dbReference type="EMBL" id="CAJJDN010000002">
    <property type="protein sequence ID" value="CAD8047531.1"/>
    <property type="molecule type" value="Genomic_DNA"/>
</dbReference>
<proteinExistence type="predicted"/>
<gene>
    <name evidence="4" type="ORF">PSON_ATCC_30995.1.T0020440</name>
</gene>
<comment type="caution">
    <text evidence="4">The sequence shown here is derived from an EMBL/GenBank/DDBJ whole genome shotgun (WGS) entry which is preliminary data.</text>
</comment>
<keyword evidence="2" id="KW-0539">Nucleus</keyword>
<dbReference type="Pfam" id="PF06203">
    <property type="entry name" value="CCT"/>
    <property type="match status" value="1"/>
</dbReference>
<dbReference type="InterPro" id="IPR010402">
    <property type="entry name" value="CCT_domain"/>
</dbReference>
<evidence type="ECO:0000259" key="3">
    <source>
        <dbReference type="Pfam" id="PF06203"/>
    </source>
</evidence>
<dbReference type="Proteomes" id="UP000692954">
    <property type="component" value="Unassembled WGS sequence"/>
</dbReference>
<sequence>MFQTIQYLLPFLDRQDEYIPAKIEINRLTELEACMKKLKIIQTNNEIYTKQIQRRQSIDRYKQKKRFGNALQIYQIRKIIAERRLRINGQFLTQSESEKIMLARNILGIKQVQIKNNNVKIKTSNENRKENLIKFIEKFMPNQILQKIQNKQRIFKIK</sequence>
<accession>A0A8S1JYH1</accession>
<evidence type="ECO:0000256" key="2">
    <source>
        <dbReference type="ARBA" id="ARBA00023242"/>
    </source>
</evidence>
<evidence type="ECO:0000313" key="4">
    <source>
        <dbReference type="EMBL" id="CAD8047531.1"/>
    </source>
</evidence>
<comment type="subcellular location">
    <subcellularLocation>
        <location evidence="1">Nucleus</location>
    </subcellularLocation>
</comment>
<keyword evidence="5" id="KW-1185">Reference proteome</keyword>
<feature type="domain" description="CCT" evidence="3">
    <location>
        <begin position="54"/>
        <end position="94"/>
    </location>
</feature>
<dbReference type="AlphaFoldDB" id="A0A8S1JYH1"/>
<evidence type="ECO:0000313" key="5">
    <source>
        <dbReference type="Proteomes" id="UP000692954"/>
    </source>
</evidence>
<organism evidence="4 5">
    <name type="scientific">Paramecium sonneborni</name>
    <dbReference type="NCBI Taxonomy" id="65129"/>
    <lineage>
        <taxon>Eukaryota</taxon>
        <taxon>Sar</taxon>
        <taxon>Alveolata</taxon>
        <taxon>Ciliophora</taxon>
        <taxon>Intramacronucleata</taxon>
        <taxon>Oligohymenophorea</taxon>
        <taxon>Peniculida</taxon>
        <taxon>Parameciidae</taxon>
        <taxon>Paramecium</taxon>
    </lineage>
</organism>